<evidence type="ECO:0000259" key="1">
    <source>
        <dbReference type="Pfam" id="PF07969"/>
    </source>
</evidence>
<dbReference type="KEGG" id="dalk:DSCA_29100"/>
<dbReference type="AlphaFoldDB" id="A0A5K7YLA9"/>
<dbReference type="Proteomes" id="UP000427906">
    <property type="component" value="Chromosome"/>
</dbReference>
<dbReference type="Gene3D" id="3.10.310.70">
    <property type="match status" value="1"/>
</dbReference>
<organism evidence="2 3">
    <name type="scientific">Desulfosarcina alkanivorans</name>
    <dbReference type="NCBI Taxonomy" id="571177"/>
    <lineage>
        <taxon>Bacteria</taxon>
        <taxon>Pseudomonadati</taxon>
        <taxon>Thermodesulfobacteriota</taxon>
        <taxon>Desulfobacteria</taxon>
        <taxon>Desulfobacterales</taxon>
        <taxon>Desulfosarcinaceae</taxon>
        <taxon>Desulfosarcina</taxon>
    </lineage>
</organism>
<proteinExistence type="predicted"/>
<dbReference type="PANTHER" id="PTHR22642">
    <property type="entry name" value="IMIDAZOLONEPROPIONASE"/>
    <property type="match status" value="1"/>
</dbReference>
<dbReference type="PANTHER" id="PTHR22642:SF22">
    <property type="entry name" value="EXOENZYMES REGULATORY PROTEIN AEPA"/>
    <property type="match status" value="1"/>
</dbReference>
<dbReference type="OrthoDB" id="5485695at2"/>
<dbReference type="InterPro" id="IPR013108">
    <property type="entry name" value="Amidohydro_3"/>
</dbReference>
<dbReference type="Gene3D" id="3.20.20.140">
    <property type="entry name" value="Metal-dependent hydrolases"/>
    <property type="match status" value="1"/>
</dbReference>
<reference evidence="2 3" key="1">
    <citation type="submission" date="2019-11" db="EMBL/GenBank/DDBJ databases">
        <title>Comparative genomics of hydrocarbon-degrading Desulfosarcina strains.</title>
        <authorList>
            <person name="Watanabe M."/>
            <person name="Kojima H."/>
            <person name="Fukui M."/>
        </authorList>
    </citation>
    <scope>NUCLEOTIDE SEQUENCE [LARGE SCALE GENOMIC DNA]</scope>
    <source>
        <strain evidence="2 3">PL12</strain>
    </source>
</reference>
<evidence type="ECO:0000313" key="3">
    <source>
        <dbReference type="Proteomes" id="UP000427906"/>
    </source>
</evidence>
<feature type="domain" description="Amidohydrolase 3" evidence="1">
    <location>
        <begin position="53"/>
        <end position="508"/>
    </location>
</feature>
<dbReference type="InterPro" id="IPR032466">
    <property type="entry name" value="Metal_Hydrolase"/>
</dbReference>
<dbReference type="InterPro" id="IPR011059">
    <property type="entry name" value="Metal-dep_hydrolase_composite"/>
</dbReference>
<dbReference type="SUPFAM" id="SSF51556">
    <property type="entry name" value="Metallo-dependent hydrolases"/>
    <property type="match status" value="1"/>
</dbReference>
<dbReference type="EMBL" id="AP021874">
    <property type="protein sequence ID" value="BBO68980.1"/>
    <property type="molecule type" value="Genomic_DNA"/>
</dbReference>
<dbReference type="RefSeq" id="WP_155317066.1">
    <property type="nucleotide sequence ID" value="NZ_AP021874.1"/>
</dbReference>
<name>A0A5K7YLA9_9BACT</name>
<keyword evidence="3" id="KW-1185">Reference proteome</keyword>
<evidence type="ECO:0000313" key="2">
    <source>
        <dbReference type="EMBL" id="BBO68980.1"/>
    </source>
</evidence>
<accession>A0A5K7YLA9</accession>
<sequence>MSDRELIINANIISMDGGDTRSTALAVENGRIAAVGMQETLSPLIDRGWTPLDLGGRTVLPGFIDTHEHLMLTGSQASAVHLDDVPDIAAILERIADRAGQTPKGEWVFGSYLNEQALAQKAMPTRTDLDRAVPDHPVFLMHATVHMCALNTRALEIIKPPLDLAGLDLEGGRPTGVVRDPGILTFVHPAMAGIVSPETRLGYLDRAAGMALAKGITTLHALDGGDLGPGDTPFIWRHRHRLPVHLVCYNQSMDIDEVKRLGLPRIGGCICSDGAFEAHTAALFEPYADEPDNYGALTYTQEAMDRFILAAHREGLQIAVHCESERSIEQVLWAMEKALRAFPREDHRHRIEHLELPTYNQIERMARAGIMAAMQPAFIPAFIGQKDMATYAALLGQSRLARVHPYRTILDAGIPISGGSDSPVTPYSPLAGIQAAVTHPNPEQRVSVREALEMFTATAAWSAFEESEKGTLAPGRLADLVVLEDDPFQVPADRIRDIGVHRVCVAGVWHGSAKGADGGEDAGPC</sequence>
<dbReference type="CDD" id="cd01300">
    <property type="entry name" value="YtcJ_like"/>
    <property type="match status" value="1"/>
</dbReference>
<dbReference type="Pfam" id="PF07969">
    <property type="entry name" value="Amidohydro_3"/>
    <property type="match status" value="1"/>
</dbReference>
<gene>
    <name evidence="2" type="ORF">DSCA_29100</name>
</gene>
<dbReference type="SUPFAM" id="SSF51338">
    <property type="entry name" value="Composite domain of metallo-dependent hydrolases"/>
    <property type="match status" value="1"/>
</dbReference>
<protein>
    <recommendedName>
        <fullName evidence="1">Amidohydrolase 3 domain-containing protein</fullName>
    </recommendedName>
</protein>
<dbReference type="GO" id="GO:0016810">
    <property type="term" value="F:hydrolase activity, acting on carbon-nitrogen (but not peptide) bonds"/>
    <property type="evidence" value="ECO:0007669"/>
    <property type="project" value="InterPro"/>
</dbReference>
<dbReference type="InterPro" id="IPR033932">
    <property type="entry name" value="YtcJ-like"/>
</dbReference>
<dbReference type="Gene3D" id="2.30.40.10">
    <property type="entry name" value="Urease, subunit C, domain 1"/>
    <property type="match status" value="1"/>
</dbReference>